<sequence length="99" mass="11694">MMRIWKKNNQAMEKSGGMKREDVRATPKGFVPVIIGDRNGCSERRLVRVELLRDQRMVELLELAAQEFGYDQQGVLRIPCDPDYFRQVITHKHHEQIER</sequence>
<evidence type="ECO:0000256" key="1">
    <source>
        <dbReference type="ARBA" id="ARBA00006974"/>
    </source>
</evidence>
<evidence type="ECO:0000313" key="3">
    <source>
        <dbReference type="EMBL" id="KAJ0975819.1"/>
    </source>
</evidence>
<dbReference type="Proteomes" id="UP001085076">
    <property type="component" value="Miscellaneous, Linkage group lg04"/>
</dbReference>
<dbReference type="PANTHER" id="PTHR31374:SF198">
    <property type="entry name" value="AUXIN-RESPONSIVE PROTEIN SAUR72"/>
    <property type="match status" value="1"/>
</dbReference>
<dbReference type="PANTHER" id="PTHR31374">
    <property type="entry name" value="AUXIN-INDUCED PROTEIN-LIKE-RELATED"/>
    <property type="match status" value="1"/>
</dbReference>
<dbReference type="EMBL" id="JAGGNH010000004">
    <property type="protein sequence ID" value="KAJ0975819.1"/>
    <property type="molecule type" value="Genomic_DNA"/>
</dbReference>
<reference evidence="3" key="1">
    <citation type="submission" date="2021-03" db="EMBL/GenBank/DDBJ databases">
        <authorList>
            <person name="Li Z."/>
            <person name="Yang C."/>
        </authorList>
    </citation>
    <scope>NUCLEOTIDE SEQUENCE</scope>
    <source>
        <strain evidence="3">Dzin_1.0</strain>
        <tissue evidence="3">Leaf</tissue>
    </source>
</reference>
<accession>A0A9D5CN43</accession>
<evidence type="ECO:0008006" key="5">
    <source>
        <dbReference type="Google" id="ProtNLM"/>
    </source>
</evidence>
<dbReference type="AlphaFoldDB" id="A0A9D5CN43"/>
<name>A0A9D5CN43_9LILI</name>
<dbReference type="GO" id="GO:0009733">
    <property type="term" value="P:response to auxin"/>
    <property type="evidence" value="ECO:0007669"/>
    <property type="project" value="InterPro"/>
</dbReference>
<gene>
    <name evidence="3" type="ORF">J5N97_017784</name>
</gene>
<evidence type="ECO:0000256" key="2">
    <source>
        <dbReference type="SAM" id="MobiDB-lite"/>
    </source>
</evidence>
<feature type="region of interest" description="Disordered" evidence="2">
    <location>
        <begin position="1"/>
        <end position="22"/>
    </location>
</feature>
<keyword evidence="4" id="KW-1185">Reference proteome</keyword>
<protein>
    <recommendedName>
        <fullName evidence="5">Small auxin up regulated protein</fullName>
    </recommendedName>
</protein>
<dbReference type="InterPro" id="IPR003676">
    <property type="entry name" value="SAUR_fam"/>
</dbReference>
<reference evidence="3" key="2">
    <citation type="journal article" date="2022" name="Hortic Res">
        <title>The genome of Dioscorea zingiberensis sheds light on the biosynthesis, origin and evolution of the medicinally important diosgenin saponins.</title>
        <authorList>
            <person name="Li Y."/>
            <person name="Tan C."/>
            <person name="Li Z."/>
            <person name="Guo J."/>
            <person name="Li S."/>
            <person name="Chen X."/>
            <person name="Wang C."/>
            <person name="Dai X."/>
            <person name="Yang H."/>
            <person name="Song W."/>
            <person name="Hou L."/>
            <person name="Xu J."/>
            <person name="Tong Z."/>
            <person name="Xu A."/>
            <person name="Yuan X."/>
            <person name="Wang W."/>
            <person name="Yang Q."/>
            <person name="Chen L."/>
            <person name="Sun Z."/>
            <person name="Wang K."/>
            <person name="Pan B."/>
            <person name="Chen J."/>
            <person name="Bao Y."/>
            <person name="Liu F."/>
            <person name="Qi X."/>
            <person name="Gang D.R."/>
            <person name="Wen J."/>
            <person name="Li J."/>
        </authorList>
    </citation>
    <scope>NUCLEOTIDE SEQUENCE</scope>
    <source>
        <strain evidence="3">Dzin_1.0</strain>
    </source>
</reference>
<dbReference type="Pfam" id="PF02519">
    <property type="entry name" value="Auxin_inducible"/>
    <property type="match status" value="1"/>
</dbReference>
<organism evidence="3 4">
    <name type="scientific">Dioscorea zingiberensis</name>
    <dbReference type="NCBI Taxonomy" id="325984"/>
    <lineage>
        <taxon>Eukaryota</taxon>
        <taxon>Viridiplantae</taxon>
        <taxon>Streptophyta</taxon>
        <taxon>Embryophyta</taxon>
        <taxon>Tracheophyta</taxon>
        <taxon>Spermatophyta</taxon>
        <taxon>Magnoliopsida</taxon>
        <taxon>Liliopsida</taxon>
        <taxon>Dioscoreales</taxon>
        <taxon>Dioscoreaceae</taxon>
        <taxon>Dioscorea</taxon>
    </lineage>
</organism>
<evidence type="ECO:0000313" key="4">
    <source>
        <dbReference type="Proteomes" id="UP001085076"/>
    </source>
</evidence>
<comment type="similarity">
    <text evidence="1">Belongs to the ARG7 family.</text>
</comment>
<dbReference type="OrthoDB" id="653869at2759"/>
<comment type="caution">
    <text evidence="3">The sequence shown here is derived from an EMBL/GenBank/DDBJ whole genome shotgun (WGS) entry which is preliminary data.</text>
</comment>
<proteinExistence type="inferred from homology"/>